<keyword evidence="5" id="KW-1003">Cell membrane</keyword>
<keyword evidence="9" id="KW-0406">Ion transport</keyword>
<organism evidence="14 15">
    <name type="scientific">Parendozoicomonas callyspongiae</name>
    <dbReference type="NCBI Taxonomy" id="2942213"/>
    <lineage>
        <taxon>Bacteria</taxon>
        <taxon>Pseudomonadati</taxon>
        <taxon>Pseudomonadota</taxon>
        <taxon>Gammaproteobacteria</taxon>
        <taxon>Oceanospirillales</taxon>
        <taxon>Endozoicomonadaceae</taxon>
        <taxon>Parendozoicomonas</taxon>
    </lineage>
</organism>
<protein>
    <submittedName>
        <fullName evidence="14">Sodium:proton antiporter</fullName>
    </submittedName>
</protein>
<dbReference type="PRINTS" id="PR01084">
    <property type="entry name" value="NAHEXCHNGR"/>
</dbReference>
<keyword evidence="11" id="KW-0739">Sodium transport</keyword>
<keyword evidence="10 12" id="KW-0472">Membrane</keyword>
<keyword evidence="15" id="KW-1185">Reference proteome</keyword>
<dbReference type="PANTHER" id="PTHR10110">
    <property type="entry name" value="SODIUM/HYDROGEN EXCHANGER"/>
    <property type="match status" value="1"/>
</dbReference>
<evidence type="ECO:0000256" key="3">
    <source>
        <dbReference type="ARBA" id="ARBA00022448"/>
    </source>
</evidence>
<dbReference type="PANTHER" id="PTHR10110:SF195">
    <property type="entry name" value="NA(+)_H(+) ANTIPORTER NHAS2"/>
    <property type="match status" value="1"/>
</dbReference>
<comment type="similarity">
    <text evidence="2">Belongs to the monovalent cation:proton antiporter 1 (CPA1) transporter (TC 2.A.36) family.</text>
</comment>
<evidence type="ECO:0000256" key="9">
    <source>
        <dbReference type="ARBA" id="ARBA00023065"/>
    </source>
</evidence>
<evidence type="ECO:0000256" key="1">
    <source>
        <dbReference type="ARBA" id="ARBA00004651"/>
    </source>
</evidence>
<feature type="transmembrane region" description="Helical" evidence="12">
    <location>
        <begin position="6"/>
        <end position="27"/>
    </location>
</feature>
<evidence type="ECO:0000256" key="2">
    <source>
        <dbReference type="ARBA" id="ARBA00007367"/>
    </source>
</evidence>
<name>A0ABT0PE83_9GAMM</name>
<gene>
    <name evidence="14" type="ORF">M3P05_06950</name>
</gene>
<keyword evidence="8" id="KW-0915">Sodium</keyword>
<dbReference type="EMBL" id="JAMFLX010000007">
    <property type="protein sequence ID" value="MCL6269675.1"/>
    <property type="molecule type" value="Genomic_DNA"/>
</dbReference>
<feature type="transmembrane region" description="Helical" evidence="12">
    <location>
        <begin position="234"/>
        <end position="263"/>
    </location>
</feature>
<dbReference type="InterPro" id="IPR018422">
    <property type="entry name" value="Cation/H_exchanger_CPA1"/>
</dbReference>
<dbReference type="RefSeq" id="WP_249698741.1">
    <property type="nucleotide sequence ID" value="NZ_JAMFLX010000007.1"/>
</dbReference>
<feature type="transmembrane region" description="Helical" evidence="12">
    <location>
        <begin position="166"/>
        <end position="186"/>
    </location>
</feature>
<keyword evidence="6 12" id="KW-0812">Transmembrane</keyword>
<keyword evidence="3" id="KW-0813">Transport</keyword>
<comment type="subcellular location">
    <subcellularLocation>
        <location evidence="1">Cell membrane</location>
        <topology evidence="1">Multi-pass membrane protein</topology>
    </subcellularLocation>
</comment>
<evidence type="ECO:0000313" key="15">
    <source>
        <dbReference type="Proteomes" id="UP001203338"/>
    </source>
</evidence>
<feature type="transmembrane region" description="Helical" evidence="12">
    <location>
        <begin position="67"/>
        <end position="84"/>
    </location>
</feature>
<dbReference type="InterPro" id="IPR004709">
    <property type="entry name" value="NaH_exchanger"/>
</dbReference>
<dbReference type="InterPro" id="IPR006153">
    <property type="entry name" value="Cation/H_exchanger_TM"/>
</dbReference>
<dbReference type="Proteomes" id="UP001203338">
    <property type="component" value="Unassembled WGS sequence"/>
</dbReference>
<feature type="transmembrane region" description="Helical" evidence="12">
    <location>
        <begin position="123"/>
        <end position="145"/>
    </location>
</feature>
<proteinExistence type="inferred from homology"/>
<evidence type="ECO:0000256" key="6">
    <source>
        <dbReference type="ARBA" id="ARBA00022692"/>
    </source>
</evidence>
<feature type="transmembrane region" description="Helical" evidence="12">
    <location>
        <begin position="313"/>
        <end position="338"/>
    </location>
</feature>
<feature type="transmembrane region" description="Helical" evidence="12">
    <location>
        <begin position="358"/>
        <end position="376"/>
    </location>
</feature>
<keyword evidence="4" id="KW-0050">Antiport</keyword>
<evidence type="ECO:0000313" key="14">
    <source>
        <dbReference type="EMBL" id="MCL6269675.1"/>
    </source>
</evidence>
<evidence type="ECO:0000256" key="4">
    <source>
        <dbReference type="ARBA" id="ARBA00022449"/>
    </source>
</evidence>
<evidence type="ECO:0000256" key="12">
    <source>
        <dbReference type="SAM" id="Phobius"/>
    </source>
</evidence>
<keyword evidence="7 12" id="KW-1133">Transmembrane helix</keyword>
<dbReference type="Gene3D" id="6.10.140.1330">
    <property type="match status" value="1"/>
</dbReference>
<evidence type="ECO:0000256" key="11">
    <source>
        <dbReference type="ARBA" id="ARBA00023201"/>
    </source>
</evidence>
<sequence>MPNELVLEPLFLFFGLLFTATISASLFRLLRVPYTVGLLVVGIALSALTEWFPTLAALNTVTLSSDLILYVILPTLIFEAAINIDAKMLLKNLAPIMLLAVLGVLISAIIIAASLYSLDILPLGAALIFGALISATDPVAVIALFKELKANKRLTLLMDGESLFNDATAIVLFTVLVGMVGSGATLASADLWGALGQFVFTFFGGVLFGGFMGLAMVLLLKFSRQDRFAQRTQMIIMAYMTFIIADHFLHLSGVMAVLVAGIIVSLNRHRIMDERRWENINIFWEYATFVANSFIFLMMGMTENKLFENLNHLFHILPILTVTAFVVIAARAVIIYGLVPVSNKLGMAEHINKGMQTVMFWGGLRGAVPIALMLALPEGMPGRELIFEMVLAMILVTLLMQGTTTGQLLHHFRLAGDEEEAPKQVSAQSV</sequence>
<accession>A0ABT0PE83</accession>
<evidence type="ECO:0000256" key="8">
    <source>
        <dbReference type="ARBA" id="ARBA00023053"/>
    </source>
</evidence>
<feature type="transmembrane region" description="Helical" evidence="12">
    <location>
        <begin position="96"/>
        <end position="117"/>
    </location>
</feature>
<feature type="domain" description="Cation/H+ exchanger transmembrane" evidence="13">
    <location>
        <begin position="18"/>
        <end position="409"/>
    </location>
</feature>
<comment type="caution">
    <text evidence="14">The sequence shown here is derived from an EMBL/GenBank/DDBJ whole genome shotgun (WGS) entry which is preliminary data.</text>
</comment>
<feature type="transmembrane region" description="Helical" evidence="12">
    <location>
        <begin position="34"/>
        <end position="55"/>
    </location>
</feature>
<evidence type="ECO:0000256" key="5">
    <source>
        <dbReference type="ARBA" id="ARBA00022475"/>
    </source>
</evidence>
<dbReference type="Pfam" id="PF00999">
    <property type="entry name" value="Na_H_Exchanger"/>
    <property type="match status" value="1"/>
</dbReference>
<evidence type="ECO:0000256" key="7">
    <source>
        <dbReference type="ARBA" id="ARBA00022989"/>
    </source>
</evidence>
<evidence type="ECO:0000259" key="13">
    <source>
        <dbReference type="Pfam" id="PF00999"/>
    </source>
</evidence>
<feature type="transmembrane region" description="Helical" evidence="12">
    <location>
        <begin position="385"/>
        <end position="404"/>
    </location>
</feature>
<feature type="transmembrane region" description="Helical" evidence="12">
    <location>
        <begin position="283"/>
        <end position="301"/>
    </location>
</feature>
<reference evidence="14 15" key="1">
    <citation type="submission" date="2022-05" db="EMBL/GenBank/DDBJ databases">
        <authorList>
            <person name="Park J.-S."/>
        </authorList>
    </citation>
    <scope>NUCLEOTIDE SEQUENCE [LARGE SCALE GENOMIC DNA]</scope>
    <source>
        <strain evidence="14 15">2012CJ34-2</strain>
    </source>
</reference>
<feature type="transmembrane region" description="Helical" evidence="12">
    <location>
        <begin position="198"/>
        <end position="222"/>
    </location>
</feature>
<evidence type="ECO:0000256" key="10">
    <source>
        <dbReference type="ARBA" id="ARBA00023136"/>
    </source>
</evidence>